<feature type="compositionally biased region" description="Low complexity" evidence="1">
    <location>
        <begin position="52"/>
        <end position="61"/>
    </location>
</feature>
<evidence type="ECO:0000256" key="1">
    <source>
        <dbReference type="SAM" id="MobiDB-lite"/>
    </source>
</evidence>
<comment type="caution">
    <text evidence="2">The sequence shown here is derived from an EMBL/GenBank/DDBJ whole genome shotgun (WGS) entry which is preliminary data.</text>
</comment>
<keyword evidence="3" id="KW-1185">Reference proteome</keyword>
<accession>A0A4C1U811</accession>
<sequence length="73" mass="7529">MIDCAVNLNLVPDFAPNSGPGIVTDFDPSRALDSNEDANFLRFGTCSAASSATFPTTPAASNEDAVDPMPSPP</sequence>
<feature type="region of interest" description="Disordered" evidence="1">
    <location>
        <begin position="52"/>
        <end position="73"/>
    </location>
</feature>
<evidence type="ECO:0000313" key="2">
    <source>
        <dbReference type="EMBL" id="GBP22525.1"/>
    </source>
</evidence>
<evidence type="ECO:0000313" key="3">
    <source>
        <dbReference type="Proteomes" id="UP000299102"/>
    </source>
</evidence>
<gene>
    <name evidence="2" type="ORF">EVAR_84762_1</name>
</gene>
<proteinExistence type="predicted"/>
<reference evidence="2 3" key="1">
    <citation type="journal article" date="2019" name="Commun. Biol.">
        <title>The bagworm genome reveals a unique fibroin gene that provides high tensile strength.</title>
        <authorList>
            <person name="Kono N."/>
            <person name="Nakamura H."/>
            <person name="Ohtoshi R."/>
            <person name="Tomita M."/>
            <person name="Numata K."/>
            <person name="Arakawa K."/>
        </authorList>
    </citation>
    <scope>NUCLEOTIDE SEQUENCE [LARGE SCALE GENOMIC DNA]</scope>
</reference>
<dbReference type="Proteomes" id="UP000299102">
    <property type="component" value="Unassembled WGS sequence"/>
</dbReference>
<name>A0A4C1U811_EUMVA</name>
<protein>
    <submittedName>
        <fullName evidence="2">Uncharacterized protein</fullName>
    </submittedName>
</protein>
<organism evidence="2 3">
    <name type="scientific">Eumeta variegata</name>
    <name type="common">Bagworm moth</name>
    <name type="synonym">Eumeta japonica</name>
    <dbReference type="NCBI Taxonomy" id="151549"/>
    <lineage>
        <taxon>Eukaryota</taxon>
        <taxon>Metazoa</taxon>
        <taxon>Ecdysozoa</taxon>
        <taxon>Arthropoda</taxon>
        <taxon>Hexapoda</taxon>
        <taxon>Insecta</taxon>
        <taxon>Pterygota</taxon>
        <taxon>Neoptera</taxon>
        <taxon>Endopterygota</taxon>
        <taxon>Lepidoptera</taxon>
        <taxon>Glossata</taxon>
        <taxon>Ditrysia</taxon>
        <taxon>Tineoidea</taxon>
        <taxon>Psychidae</taxon>
        <taxon>Oiketicinae</taxon>
        <taxon>Eumeta</taxon>
    </lineage>
</organism>
<dbReference type="AlphaFoldDB" id="A0A4C1U811"/>
<dbReference type="EMBL" id="BGZK01000141">
    <property type="protein sequence ID" value="GBP22525.1"/>
    <property type="molecule type" value="Genomic_DNA"/>
</dbReference>